<comment type="caution">
    <text evidence="1">The sequence shown here is derived from an EMBL/GenBank/DDBJ whole genome shotgun (WGS) entry which is preliminary data.</text>
</comment>
<keyword evidence="2" id="KW-1185">Reference proteome</keyword>
<proteinExistence type="predicted"/>
<dbReference type="EMBL" id="BGZK01002350">
    <property type="protein sequence ID" value="GBP93214.1"/>
    <property type="molecule type" value="Genomic_DNA"/>
</dbReference>
<gene>
    <name evidence="1" type="ORF">EVAR_46935_1</name>
</gene>
<dbReference type="AlphaFoldDB" id="A0A4C2A1R3"/>
<reference evidence="1 2" key="1">
    <citation type="journal article" date="2019" name="Commun. Biol.">
        <title>The bagworm genome reveals a unique fibroin gene that provides high tensile strength.</title>
        <authorList>
            <person name="Kono N."/>
            <person name="Nakamura H."/>
            <person name="Ohtoshi R."/>
            <person name="Tomita M."/>
            <person name="Numata K."/>
            <person name="Arakawa K."/>
        </authorList>
    </citation>
    <scope>NUCLEOTIDE SEQUENCE [LARGE SCALE GENOMIC DNA]</scope>
</reference>
<sequence>MRRREAYRAVIVMKAAKCDRRQLLCPLALKFALLHSNMNELSGDVISVYAIDTYPLLNDSNRQWCSERDMWSTWLQHQNERAKSVKYPILTEYRCEVAVSAFIFRLVSENSGGAFSFLQ</sequence>
<protein>
    <submittedName>
        <fullName evidence="1">Uncharacterized protein</fullName>
    </submittedName>
</protein>
<evidence type="ECO:0000313" key="1">
    <source>
        <dbReference type="EMBL" id="GBP93214.1"/>
    </source>
</evidence>
<dbReference type="Proteomes" id="UP000299102">
    <property type="component" value="Unassembled WGS sequence"/>
</dbReference>
<accession>A0A4C2A1R3</accession>
<organism evidence="1 2">
    <name type="scientific">Eumeta variegata</name>
    <name type="common">Bagworm moth</name>
    <name type="synonym">Eumeta japonica</name>
    <dbReference type="NCBI Taxonomy" id="151549"/>
    <lineage>
        <taxon>Eukaryota</taxon>
        <taxon>Metazoa</taxon>
        <taxon>Ecdysozoa</taxon>
        <taxon>Arthropoda</taxon>
        <taxon>Hexapoda</taxon>
        <taxon>Insecta</taxon>
        <taxon>Pterygota</taxon>
        <taxon>Neoptera</taxon>
        <taxon>Endopterygota</taxon>
        <taxon>Lepidoptera</taxon>
        <taxon>Glossata</taxon>
        <taxon>Ditrysia</taxon>
        <taxon>Tineoidea</taxon>
        <taxon>Psychidae</taxon>
        <taxon>Oiketicinae</taxon>
        <taxon>Eumeta</taxon>
    </lineage>
</organism>
<evidence type="ECO:0000313" key="2">
    <source>
        <dbReference type="Proteomes" id="UP000299102"/>
    </source>
</evidence>
<name>A0A4C2A1R3_EUMVA</name>